<reference evidence="1 2" key="1">
    <citation type="journal article" date="2024" name="Chem. Sci.">
        <title>Discovery of megapolipeptins by genome mining of a Burkholderiales bacteria collection.</title>
        <authorList>
            <person name="Paulo B.S."/>
            <person name="Recchia M.J.J."/>
            <person name="Lee S."/>
            <person name="Fergusson C.H."/>
            <person name="Romanowski S.B."/>
            <person name="Hernandez A."/>
            <person name="Krull N."/>
            <person name="Liu D.Y."/>
            <person name="Cavanagh H."/>
            <person name="Bos A."/>
            <person name="Gray C.A."/>
            <person name="Murphy B.T."/>
            <person name="Linington R.G."/>
            <person name="Eustaquio A.S."/>
        </authorList>
    </citation>
    <scope>NUCLEOTIDE SEQUENCE [LARGE SCALE GENOMIC DNA]</scope>
    <source>
        <strain evidence="1 2">RL21-008-BIB-A</strain>
    </source>
</reference>
<gene>
    <name evidence="1" type="ORF">PQR62_12590</name>
</gene>
<keyword evidence="2" id="KW-1185">Reference proteome</keyword>
<evidence type="ECO:0000313" key="1">
    <source>
        <dbReference type="EMBL" id="MFL9925106.1"/>
    </source>
</evidence>
<dbReference type="Proteomes" id="UP001629246">
    <property type="component" value="Unassembled WGS sequence"/>
</dbReference>
<accession>A0ABW9A876</accession>
<name>A0ABW9A876_9BURK</name>
<dbReference type="EMBL" id="JAQQFM010000005">
    <property type="protein sequence ID" value="MFL9925106.1"/>
    <property type="molecule type" value="Genomic_DNA"/>
</dbReference>
<comment type="caution">
    <text evidence="1">The sequence shown here is derived from an EMBL/GenBank/DDBJ whole genome shotgun (WGS) entry which is preliminary data.</text>
</comment>
<organism evidence="1 2">
    <name type="scientific">Herbaspirillum lusitanum</name>
    <dbReference type="NCBI Taxonomy" id="213312"/>
    <lineage>
        <taxon>Bacteria</taxon>
        <taxon>Pseudomonadati</taxon>
        <taxon>Pseudomonadota</taxon>
        <taxon>Betaproteobacteria</taxon>
        <taxon>Burkholderiales</taxon>
        <taxon>Oxalobacteraceae</taxon>
        <taxon>Herbaspirillum</taxon>
    </lineage>
</organism>
<protein>
    <submittedName>
        <fullName evidence="1">Uncharacterized protein</fullName>
    </submittedName>
</protein>
<evidence type="ECO:0000313" key="2">
    <source>
        <dbReference type="Proteomes" id="UP001629246"/>
    </source>
</evidence>
<proteinExistence type="predicted"/>
<dbReference type="RefSeq" id="WP_408158293.1">
    <property type="nucleotide sequence ID" value="NZ_JAQQFM010000005.1"/>
</dbReference>
<sequence length="78" mass="8730">MRAAISLDSSALIHQLLFGGTWQKSQRLSCCESFCYNNAWEKHLNVDVEKTPSKHVVQLAQSLVEQALKAITSALKTR</sequence>